<dbReference type="RefSeq" id="WP_146383228.1">
    <property type="nucleotide sequence ID" value="NZ_VOEJ01000009.1"/>
</dbReference>
<organism evidence="1 2">
    <name type="scientific">Mucilaginibacter pallidiroseus</name>
    <dbReference type="NCBI Taxonomy" id="2599295"/>
    <lineage>
        <taxon>Bacteria</taxon>
        <taxon>Pseudomonadati</taxon>
        <taxon>Bacteroidota</taxon>
        <taxon>Sphingobacteriia</taxon>
        <taxon>Sphingobacteriales</taxon>
        <taxon>Sphingobacteriaceae</taxon>
        <taxon>Mucilaginibacter</taxon>
    </lineage>
</organism>
<protein>
    <recommendedName>
        <fullName evidence="3">NHL repeat-containing protein</fullName>
    </recommendedName>
</protein>
<dbReference type="PANTHER" id="PTHR46388">
    <property type="entry name" value="NHL REPEAT-CONTAINING PROTEIN 2"/>
    <property type="match status" value="1"/>
</dbReference>
<dbReference type="InterPro" id="IPR011042">
    <property type="entry name" value="6-blade_b-propeller_TolB-like"/>
</dbReference>
<reference evidence="1 2" key="1">
    <citation type="submission" date="2019-07" db="EMBL/GenBank/DDBJ databases">
        <authorList>
            <person name="Kim J."/>
        </authorList>
    </citation>
    <scope>NUCLEOTIDE SEQUENCE [LARGE SCALE GENOMIC DNA]</scope>
    <source>
        <strain evidence="2">dk17</strain>
    </source>
</reference>
<evidence type="ECO:0000313" key="2">
    <source>
        <dbReference type="Proteomes" id="UP000320042"/>
    </source>
</evidence>
<evidence type="ECO:0000313" key="1">
    <source>
        <dbReference type="EMBL" id="TWR25257.1"/>
    </source>
</evidence>
<keyword evidence="2" id="KW-1185">Reference proteome</keyword>
<proteinExistence type="predicted"/>
<dbReference type="PANTHER" id="PTHR46388:SF2">
    <property type="entry name" value="NHL REPEAT-CONTAINING PROTEIN 2"/>
    <property type="match status" value="1"/>
</dbReference>
<dbReference type="Gene3D" id="2.120.10.30">
    <property type="entry name" value="TolB, C-terminal domain"/>
    <property type="match status" value="2"/>
</dbReference>
<dbReference type="SUPFAM" id="SSF63825">
    <property type="entry name" value="YWTD domain"/>
    <property type="match status" value="1"/>
</dbReference>
<sequence length="344" mass="36630">MKTHLFRIAILGVLTTVTLLLEDCKKDSVIPQKIDATTDPASLSLSTMASTNIVSTVAGTPNSTGFVDGPAKTASFNVPAGIQLAKDGSIYIADRANNAIRKLTSDGIVSTLPLNTPANYSLQSPTSVGVNDAGNIHVLSVIVDQAGQSYIFNKQNTFIAGYEVTYTALGALAKDPYNDFFWFSSGNNIGKLIVGSDGSIGKDYIPYNKGLLTEEEQRRGQTFKGLFVGRNRVVYFSVGPRMFKYTPGGATAQLYPNLPLGNITSIVLNADSRTMYLAADGKIEKIVDGKLTVLAGPNSSASDGRDGAGLKADVHALSLALGDHENSLYFSDSKTNTIRKLMLN</sequence>
<gene>
    <name evidence="1" type="ORF">FPZ43_17460</name>
</gene>
<dbReference type="Proteomes" id="UP000320042">
    <property type="component" value="Unassembled WGS sequence"/>
</dbReference>
<dbReference type="OrthoDB" id="791543at2"/>
<name>A0A563U0V5_9SPHI</name>
<comment type="caution">
    <text evidence="1">The sequence shown here is derived from an EMBL/GenBank/DDBJ whole genome shotgun (WGS) entry which is preliminary data.</text>
</comment>
<evidence type="ECO:0008006" key="3">
    <source>
        <dbReference type="Google" id="ProtNLM"/>
    </source>
</evidence>
<dbReference type="AlphaFoldDB" id="A0A563U0V5"/>
<accession>A0A563U0V5</accession>
<dbReference type="EMBL" id="VOEJ01000009">
    <property type="protein sequence ID" value="TWR25257.1"/>
    <property type="molecule type" value="Genomic_DNA"/>
</dbReference>